<accession>A0A6J4H9S2</accession>
<dbReference type="EMBL" id="CADCTR010000076">
    <property type="protein sequence ID" value="CAA9216163.1"/>
    <property type="molecule type" value="Genomic_DNA"/>
</dbReference>
<organism evidence="1">
    <name type="scientific">uncultured Chloroflexia bacterium</name>
    <dbReference type="NCBI Taxonomy" id="1672391"/>
    <lineage>
        <taxon>Bacteria</taxon>
        <taxon>Bacillati</taxon>
        <taxon>Chloroflexota</taxon>
        <taxon>Chloroflexia</taxon>
        <taxon>environmental samples</taxon>
    </lineage>
</organism>
<proteinExistence type="predicted"/>
<gene>
    <name evidence="1" type="ORF">AVDCRST_MAG93-240</name>
</gene>
<name>A0A6J4H9S2_9CHLR</name>
<dbReference type="AlphaFoldDB" id="A0A6J4H9S2"/>
<evidence type="ECO:0000313" key="1">
    <source>
        <dbReference type="EMBL" id="CAA9216163.1"/>
    </source>
</evidence>
<sequence length="148" mass="16794">MSEIKEFFVCANGDHWSLEVSDENTVVVHTANEPSGGHQTRTALSDFLKERIGKPEHAALLQTLGHWQDEVEQQLRNDEADTLSHATAMEYLRLGGRRLAKVDDNIVSTRAWEEDPSDAEAFWQAYVEPLGEEKRREVALHLPSISER</sequence>
<reference evidence="1" key="1">
    <citation type="submission" date="2020-02" db="EMBL/GenBank/DDBJ databases">
        <authorList>
            <person name="Meier V. D."/>
        </authorList>
    </citation>
    <scope>NUCLEOTIDE SEQUENCE</scope>
    <source>
        <strain evidence="1">AVDCRST_MAG93</strain>
    </source>
</reference>
<protein>
    <submittedName>
        <fullName evidence="1">DNA repair protein RecN</fullName>
    </submittedName>
</protein>